<evidence type="ECO:0000313" key="3">
    <source>
        <dbReference type="Proteomes" id="UP000295722"/>
    </source>
</evidence>
<feature type="region of interest" description="Disordered" evidence="1">
    <location>
        <begin position="24"/>
        <end position="43"/>
    </location>
</feature>
<evidence type="ECO:0000256" key="1">
    <source>
        <dbReference type="SAM" id="MobiDB-lite"/>
    </source>
</evidence>
<dbReference type="AlphaFoldDB" id="A0A4V2ZZS6"/>
<gene>
    <name evidence="2" type="ORF">EYW47_04050</name>
</gene>
<dbReference type="EMBL" id="SMRP01000001">
    <property type="protein sequence ID" value="TDG26524.1"/>
    <property type="molecule type" value="Genomic_DNA"/>
</dbReference>
<comment type="caution">
    <text evidence="2">The sequence shown here is derived from an EMBL/GenBank/DDBJ whole genome shotgun (WGS) entry which is preliminary data.</text>
</comment>
<proteinExistence type="predicted"/>
<sequence length="136" mass="15625">MKVATNACKTFRITNCLTQMVERVDNGSPTSGVPFEERQPGRKELRYPRKRHLGKKYRRRTPGDAPILKRSLRMIKPYLGKTMHEARRQNCPLARQHKSTPGITLSLQLHEDGLRHRAIALRAAREAIAPLPQRQP</sequence>
<organism evidence="2 3">
    <name type="scientific">Paraburkholderia silviterrae</name>
    <dbReference type="NCBI Taxonomy" id="2528715"/>
    <lineage>
        <taxon>Bacteria</taxon>
        <taxon>Pseudomonadati</taxon>
        <taxon>Pseudomonadota</taxon>
        <taxon>Betaproteobacteria</taxon>
        <taxon>Burkholderiales</taxon>
        <taxon>Burkholderiaceae</taxon>
        <taxon>Paraburkholderia</taxon>
    </lineage>
</organism>
<dbReference type="RefSeq" id="WP_133193567.1">
    <property type="nucleotide sequence ID" value="NZ_JBHUCW010000001.1"/>
</dbReference>
<dbReference type="Proteomes" id="UP000295722">
    <property type="component" value="Unassembled WGS sequence"/>
</dbReference>
<protein>
    <submittedName>
        <fullName evidence="2">Uncharacterized protein</fullName>
    </submittedName>
</protein>
<keyword evidence="3" id="KW-1185">Reference proteome</keyword>
<evidence type="ECO:0000313" key="2">
    <source>
        <dbReference type="EMBL" id="TDG26524.1"/>
    </source>
</evidence>
<accession>A0A4V2ZZS6</accession>
<reference evidence="2 3" key="1">
    <citation type="submission" date="2019-03" db="EMBL/GenBank/DDBJ databases">
        <title>Paraburkholderia sp. 4M-K11, isolated from subtropical forest soil.</title>
        <authorList>
            <person name="Gao Z.-H."/>
            <person name="Qiu L.-H."/>
        </authorList>
    </citation>
    <scope>NUCLEOTIDE SEQUENCE [LARGE SCALE GENOMIC DNA]</scope>
    <source>
        <strain evidence="2 3">4M-K11</strain>
    </source>
</reference>
<name>A0A4V2ZZS6_9BURK</name>